<evidence type="ECO:0000313" key="1">
    <source>
        <dbReference type="EMBL" id="JAH30719.1"/>
    </source>
</evidence>
<dbReference type="AlphaFoldDB" id="A0A0E9RNN4"/>
<organism evidence="1">
    <name type="scientific">Anguilla anguilla</name>
    <name type="common">European freshwater eel</name>
    <name type="synonym">Muraena anguilla</name>
    <dbReference type="NCBI Taxonomy" id="7936"/>
    <lineage>
        <taxon>Eukaryota</taxon>
        <taxon>Metazoa</taxon>
        <taxon>Chordata</taxon>
        <taxon>Craniata</taxon>
        <taxon>Vertebrata</taxon>
        <taxon>Euteleostomi</taxon>
        <taxon>Actinopterygii</taxon>
        <taxon>Neopterygii</taxon>
        <taxon>Teleostei</taxon>
        <taxon>Anguilliformes</taxon>
        <taxon>Anguillidae</taxon>
        <taxon>Anguilla</taxon>
    </lineage>
</organism>
<reference evidence="1" key="2">
    <citation type="journal article" date="2015" name="Fish Shellfish Immunol.">
        <title>Early steps in the European eel (Anguilla anguilla)-Vibrio vulnificus interaction in the gills: Role of the RtxA13 toxin.</title>
        <authorList>
            <person name="Callol A."/>
            <person name="Pajuelo D."/>
            <person name="Ebbesson L."/>
            <person name="Teles M."/>
            <person name="MacKenzie S."/>
            <person name="Amaro C."/>
        </authorList>
    </citation>
    <scope>NUCLEOTIDE SEQUENCE</scope>
</reference>
<name>A0A0E9RNN4_ANGAN</name>
<sequence length="24" mass="2902">MISFFLQLLLNTSQFWICRLLNSI</sequence>
<dbReference type="EMBL" id="GBXM01077858">
    <property type="protein sequence ID" value="JAH30719.1"/>
    <property type="molecule type" value="Transcribed_RNA"/>
</dbReference>
<proteinExistence type="predicted"/>
<accession>A0A0E9RNN4</accession>
<reference evidence="1" key="1">
    <citation type="submission" date="2014-11" db="EMBL/GenBank/DDBJ databases">
        <authorList>
            <person name="Amaro Gonzalez C."/>
        </authorList>
    </citation>
    <scope>NUCLEOTIDE SEQUENCE</scope>
</reference>
<protein>
    <submittedName>
        <fullName evidence="1">Uncharacterized protein</fullName>
    </submittedName>
</protein>